<dbReference type="NCBIfam" id="NF006719">
    <property type="entry name" value="PRK09257.1"/>
    <property type="match status" value="1"/>
</dbReference>
<dbReference type="FunCoup" id="A0A0G4FHR4">
    <property type="interactions" value="291"/>
</dbReference>
<gene>
    <name evidence="10" type="ORF">Vbra_9207</name>
</gene>
<dbReference type="GO" id="GO:0004069">
    <property type="term" value="F:L-aspartate:2-oxoglutarate aminotransferase activity"/>
    <property type="evidence" value="ECO:0007669"/>
    <property type="project" value="UniProtKB-EC"/>
</dbReference>
<dbReference type="PRINTS" id="PR00799">
    <property type="entry name" value="TRANSAMINASE"/>
</dbReference>
<dbReference type="Gene3D" id="3.40.640.10">
    <property type="entry name" value="Type I PLP-dependent aspartate aminotransferase-like (Major domain)"/>
    <property type="match status" value="1"/>
</dbReference>
<comment type="miscellaneous">
    <text evidence="8">In eukaryotes there are cytoplasmic, mitochondrial and chloroplastic isozymes.</text>
</comment>
<dbReference type="STRING" id="1169540.A0A0G4FHR4"/>
<dbReference type="OMA" id="PTWPIHE"/>
<dbReference type="PROSITE" id="PS00105">
    <property type="entry name" value="AA_TRANSFER_CLASS_1"/>
    <property type="match status" value="1"/>
</dbReference>
<dbReference type="InParanoid" id="A0A0G4FHR4"/>
<comment type="catalytic activity">
    <reaction evidence="7 8">
        <text>L-aspartate + 2-oxoglutarate = oxaloacetate + L-glutamate</text>
        <dbReference type="Rhea" id="RHEA:21824"/>
        <dbReference type="ChEBI" id="CHEBI:16452"/>
        <dbReference type="ChEBI" id="CHEBI:16810"/>
        <dbReference type="ChEBI" id="CHEBI:29985"/>
        <dbReference type="ChEBI" id="CHEBI:29991"/>
        <dbReference type="EC" id="2.6.1.1"/>
    </reaction>
</comment>
<evidence type="ECO:0000259" key="9">
    <source>
        <dbReference type="Pfam" id="PF00155"/>
    </source>
</evidence>
<name>A0A0G4FHR4_VITBC</name>
<dbReference type="Proteomes" id="UP000041254">
    <property type="component" value="Unassembled WGS sequence"/>
</dbReference>
<dbReference type="GO" id="GO:0006520">
    <property type="term" value="P:amino acid metabolic process"/>
    <property type="evidence" value="ECO:0007669"/>
    <property type="project" value="InterPro"/>
</dbReference>
<proteinExistence type="inferred from homology"/>
<accession>A0A0G4FHR4</accession>
<comment type="cofactor">
    <cofactor evidence="1">
        <name>pyridoxal 5'-phosphate</name>
        <dbReference type="ChEBI" id="CHEBI:597326"/>
    </cofactor>
</comment>
<dbReference type="PANTHER" id="PTHR11879:SF22">
    <property type="entry name" value="ASPARTATE AMINOTRANSFERASE, MITOCHONDRIAL"/>
    <property type="match status" value="1"/>
</dbReference>
<dbReference type="AlphaFoldDB" id="A0A0G4FHR4"/>
<protein>
    <recommendedName>
        <fullName evidence="8">Aspartate aminotransferase</fullName>
        <ecNumber evidence="8">2.6.1.1</ecNumber>
    </recommendedName>
</protein>
<dbReference type="FunFam" id="3.40.640.10:FF:000066">
    <property type="entry name" value="Aspartate aminotransferase"/>
    <property type="match status" value="1"/>
</dbReference>
<dbReference type="Pfam" id="PF00155">
    <property type="entry name" value="Aminotran_1_2"/>
    <property type="match status" value="1"/>
</dbReference>
<organism evidence="10 11">
    <name type="scientific">Vitrella brassicaformis (strain CCMP3155)</name>
    <dbReference type="NCBI Taxonomy" id="1169540"/>
    <lineage>
        <taxon>Eukaryota</taxon>
        <taxon>Sar</taxon>
        <taxon>Alveolata</taxon>
        <taxon>Colpodellida</taxon>
        <taxon>Vitrellaceae</taxon>
        <taxon>Vitrella</taxon>
    </lineage>
</organism>
<evidence type="ECO:0000256" key="2">
    <source>
        <dbReference type="ARBA" id="ARBA00007441"/>
    </source>
</evidence>
<dbReference type="PANTHER" id="PTHR11879">
    <property type="entry name" value="ASPARTATE AMINOTRANSFERASE"/>
    <property type="match status" value="1"/>
</dbReference>
<dbReference type="InterPro" id="IPR000796">
    <property type="entry name" value="Asp_trans"/>
</dbReference>
<comment type="similarity">
    <text evidence="2">Belongs to the class-I pyridoxal-phosphate-dependent aminotransferase family.</text>
</comment>
<evidence type="ECO:0000313" key="11">
    <source>
        <dbReference type="Proteomes" id="UP000041254"/>
    </source>
</evidence>
<dbReference type="PhylomeDB" id="A0A0G4FHR4"/>
<dbReference type="InterPro" id="IPR015424">
    <property type="entry name" value="PyrdxlP-dep_Trfase"/>
</dbReference>
<dbReference type="GO" id="GO:0005739">
    <property type="term" value="C:mitochondrion"/>
    <property type="evidence" value="ECO:0007669"/>
    <property type="project" value="TreeGrafter"/>
</dbReference>
<evidence type="ECO:0000256" key="4">
    <source>
        <dbReference type="ARBA" id="ARBA00022576"/>
    </source>
</evidence>
<evidence type="ECO:0000256" key="8">
    <source>
        <dbReference type="RuleBase" id="RU000480"/>
    </source>
</evidence>
<dbReference type="InterPro" id="IPR004838">
    <property type="entry name" value="NHTrfase_class1_PyrdxlP-BS"/>
</dbReference>
<dbReference type="InterPro" id="IPR015421">
    <property type="entry name" value="PyrdxlP-dep_Trfase_major"/>
</dbReference>
<dbReference type="CDD" id="cd00609">
    <property type="entry name" value="AAT_like"/>
    <property type="match status" value="1"/>
</dbReference>
<dbReference type="InterPro" id="IPR015422">
    <property type="entry name" value="PyrdxlP-dep_Trfase_small"/>
</dbReference>
<evidence type="ECO:0000256" key="7">
    <source>
        <dbReference type="ARBA" id="ARBA00049185"/>
    </source>
</evidence>
<keyword evidence="6" id="KW-0663">Pyridoxal phosphate</keyword>
<evidence type="ECO:0000256" key="6">
    <source>
        <dbReference type="ARBA" id="ARBA00022898"/>
    </source>
</evidence>
<evidence type="ECO:0000313" key="10">
    <source>
        <dbReference type="EMBL" id="CEM13057.1"/>
    </source>
</evidence>
<dbReference type="GO" id="GO:0030170">
    <property type="term" value="F:pyridoxal phosphate binding"/>
    <property type="evidence" value="ECO:0007669"/>
    <property type="project" value="InterPro"/>
</dbReference>
<feature type="domain" description="Aminotransferase class I/classII large" evidence="9">
    <location>
        <begin position="63"/>
        <end position="427"/>
    </location>
</feature>
<evidence type="ECO:0000256" key="1">
    <source>
        <dbReference type="ARBA" id="ARBA00001933"/>
    </source>
</evidence>
<dbReference type="OrthoDB" id="6752799at2759"/>
<dbReference type="Gene3D" id="3.90.1150.10">
    <property type="entry name" value="Aspartate Aminotransferase, domain 1"/>
    <property type="match status" value="1"/>
</dbReference>
<dbReference type="EC" id="2.6.1.1" evidence="8"/>
<keyword evidence="11" id="KW-1185">Reference proteome</keyword>
<evidence type="ECO:0000256" key="3">
    <source>
        <dbReference type="ARBA" id="ARBA00011738"/>
    </source>
</evidence>
<dbReference type="InterPro" id="IPR004839">
    <property type="entry name" value="Aminotransferase_I/II_large"/>
</dbReference>
<evidence type="ECO:0000256" key="5">
    <source>
        <dbReference type="ARBA" id="ARBA00022679"/>
    </source>
</evidence>
<sequence length="438" mass="48798">MSLSPAARRLAVISLPAARQQAAAVGVGIGRCRSRVSWAHVRPAPPDPILGLNEAYLADTDKRKINLSVGAYRDNQGQPWVLPSVRRAEELRLQNEDRHHEYNPITGKNDFVRNAVALAYGEDLCAARHIAAAQSLSGTGALRVAAEWLHLYFKGNPVVYLPQPTWSNHPAIFHKAGLQTRTYRYFDTRTKGLDLKGMLEDLDHAEPMSIVLLHACAHNPTGVDPSRDEWGEILEVINHWQHLVVFDMAYQGFATGSVERDAWPVREFVRAGHQVMLAQSFAKNMGLYGQRVGCFSMICQSEEERGACESQLKKIIRAMYSSPPGFGSEIAGTILADSNLKAQWFKELEEMSGRINSMRMQLYTLLKDKHHLDWPHVKQQIGMFAYTGLGAGHCQKLAADYHIYLTLDGRISIAGLNDSNIEYVADSFAAVAKDKALH</sequence>
<dbReference type="EMBL" id="CDMY01000442">
    <property type="protein sequence ID" value="CEM13057.1"/>
    <property type="molecule type" value="Genomic_DNA"/>
</dbReference>
<keyword evidence="5 8" id="KW-0808">Transferase</keyword>
<dbReference type="VEuPathDB" id="CryptoDB:Vbra_9207"/>
<reference evidence="10 11" key="1">
    <citation type="submission" date="2014-11" db="EMBL/GenBank/DDBJ databases">
        <authorList>
            <person name="Zhu J."/>
            <person name="Qi W."/>
            <person name="Song R."/>
        </authorList>
    </citation>
    <scope>NUCLEOTIDE SEQUENCE [LARGE SCALE GENOMIC DNA]</scope>
</reference>
<dbReference type="SUPFAM" id="SSF53383">
    <property type="entry name" value="PLP-dependent transferases"/>
    <property type="match status" value="1"/>
</dbReference>
<comment type="subunit">
    <text evidence="3 8">Homodimer.</text>
</comment>
<keyword evidence="4 8" id="KW-0032">Aminotransferase</keyword>